<keyword evidence="1" id="KW-0479">Metal-binding</keyword>
<dbReference type="InterPro" id="IPR002401">
    <property type="entry name" value="Cyt_P450_E_grp-I"/>
</dbReference>
<dbReference type="OrthoDB" id="1470350at2759"/>
<organism evidence="2 3">
    <name type="scientific">Phialocephala subalpina</name>
    <dbReference type="NCBI Taxonomy" id="576137"/>
    <lineage>
        <taxon>Eukaryota</taxon>
        <taxon>Fungi</taxon>
        <taxon>Dikarya</taxon>
        <taxon>Ascomycota</taxon>
        <taxon>Pezizomycotina</taxon>
        <taxon>Leotiomycetes</taxon>
        <taxon>Helotiales</taxon>
        <taxon>Mollisiaceae</taxon>
        <taxon>Phialocephala</taxon>
        <taxon>Phialocephala fortinii species complex</taxon>
    </lineage>
</organism>
<dbReference type="EMBL" id="FJOG01000005">
    <property type="protein sequence ID" value="CZR54663.1"/>
    <property type="molecule type" value="Genomic_DNA"/>
</dbReference>
<dbReference type="Pfam" id="PF00067">
    <property type="entry name" value="p450"/>
    <property type="match status" value="1"/>
</dbReference>
<dbReference type="InterPro" id="IPR036396">
    <property type="entry name" value="Cyt_P450_sf"/>
</dbReference>
<keyword evidence="2" id="KW-0489">Methyltransferase</keyword>
<gene>
    <name evidence="2" type="ORF">PAC_04547</name>
</gene>
<dbReference type="PRINTS" id="PR00463">
    <property type="entry name" value="EP450I"/>
</dbReference>
<dbReference type="GO" id="GO:0020037">
    <property type="term" value="F:heme binding"/>
    <property type="evidence" value="ECO:0007669"/>
    <property type="project" value="InterPro"/>
</dbReference>
<dbReference type="PANTHER" id="PTHR24305">
    <property type="entry name" value="CYTOCHROME P450"/>
    <property type="match status" value="1"/>
</dbReference>
<sequence>MSGILNNAVVGWKTLLLSTLSLLAILAVAQIFSAWYRLRHIKGPWSAGFSKLWLLRHVGGPTMHTDLAEVCSKYGSLARIGPNDLVTSNPEVLRRILGVRSAYVRSDFYDGMRTEPGIDSVLSQRDDEKHNTLRTKMAAGYSGKENDNLEDTIDRSVLALVNLIDKKYISSKEIFRPFDFGRKAQYFTLDVISDVAFGECFGDLESDGDMYEYIKTIETFMPALMIFSVYPWLNKILESSFMKRFLPSDKDLTGVGKLKGIAKRVVGERFGPDAKDHRDMLGSFIRHGLTQDEAISSTVVQIIAGSDSTATAIRSTLLHIITNPSITSKLLDEISRTFPSSPISNIEALSLPYLQATIKEGLRICPPATALLSKEVPIGGDTINNLFVPAGTKIGWCPWAIFRNKEIWGEDADYFRPERWLEGDEGKRREMEGGLDLVFSGGKWQCLGKNVALIELNKVFVELLRNFEISVVDPTKAPWKSINKGFFLQSEMWLRAERREPRL</sequence>
<dbReference type="SUPFAM" id="SSF48264">
    <property type="entry name" value="Cytochrome P450"/>
    <property type="match status" value="1"/>
</dbReference>
<dbReference type="GO" id="GO:0016705">
    <property type="term" value="F:oxidoreductase activity, acting on paired donors, with incorporation or reduction of molecular oxygen"/>
    <property type="evidence" value="ECO:0007669"/>
    <property type="project" value="InterPro"/>
</dbReference>
<dbReference type="AlphaFoldDB" id="A0A1L7WPG4"/>
<name>A0A1L7WPG4_9HELO</name>
<feature type="binding site" description="axial binding residue" evidence="1">
    <location>
        <position position="446"/>
    </location>
    <ligand>
        <name>heme</name>
        <dbReference type="ChEBI" id="CHEBI:30413"/>
    </ligand>
    <ligandPart>
        <name>Fe</name>
        <dbReference type="ChEBI" id="CHEBI:18248"/>
    </ligandPart>
</feature>
<dbReference type="GO" id="GO:0008168">
    <property type="term" value="F:methyltransferase activity"/>
    <property type="evidence" value="ECO:0007669"/>
    <property type="project" value="UniProtKB-KW"/>
</dbReference>
<keyword evidence="1" id="KW-0408">Iron</keyword>
<dbReference type="STRING" id="576137.A0A1L7WPG4"/>
<keyword evidence="2" id="KW-0808">Transferase</keyword>
<evidence type="ECO:0000313" key="2">
    <source>
        <dbReference type="EMBL" id="CZR54663.1"/>
    </source>
</evidence>
<dbReference type="GO" id="GO:0004497">
    <property type="term" value="F:monooxygenase activity"/>
    <property type="evidence" value="ECO:0007669"/>
    <property type="project" value="InterPro"/>
</dbReference>
<dbReference type="PANTHER" id="PTHR24305:SF168">
    <property type="entry name" value="P450, PUTATIVE (EUROFUNG)-RELATED"/>
    <property type="match status" value="1"/>
</dbReference>
<keyword evidence="3" id="KW-1185">Reference proteome</keyword>
<keyword evidence="1" id="KW-0349">Heme</keyword>
<protein>
    <submittedName>
        <fullName evidence="2">Related to pisatin demethylase (Cytochrome P450)</fullName>
    </submittedName>
</protein>
<dbReference type="PRINTS" id="PR00385">
    <property type="entry name" value="P450"/>
</dbReference>
<dbReference type="GO" id="GO:0005506">
    <property type="term" value="F:iron ion binding"/>
    <property type="evidence" value="ECO:0007669"/>
    <property type="project" value="InterPro"/>
</dbReference>
<dbReference type="GO" id="GO:0032259">
    <property type="term" value="P:methylation"/>
    <property type="evidence" value="ECO:0007669"/>
    <property type="project" value="UniProtKB-KW"/>
</dbReference>
<dbReference type="Gene3D" id="1.10.630.10">
    <property type="entry name" value="Cytochrome P450"/>
    <property type="match status" value="1"/>
</dbReference>
<comment type="cofactor">
    <cofactor evidence="1">
        <name>heme</name>
        <dbReference type="ChEBI" id="CHEBI:30413"/>
    </cofactor>
</comment>
<dbReference type="CDD" id="cd11060">
    <property type="entry name" value="CYP57A1-like"/>
    <property type="match status" value="1"/>
</dbReference>
<dbReference type="Proteomes" id="UP000184330">
    <property type="component" value="Unassembled WGS sequence"/>
</dbReference>
<dbReference type="InterPro" id="IPR050121">
    <property type="entry name" value="Cytochrome_P450_monoxygenase"/>
</dbReference>
<evidence type="ECO:0000256" key="1">
    <source>
        <dbReference type="PIRSR" id="PIRSR602401-1"/>
    </source>
</evidence>
<dbReference type="InterPro" id="IPR001128">
    <property type="entry name" value="Cyt_P450"/>
</dbReference>
<evidence type="ECO:0000313" key="3">
    <source>
        <dbReference type="Proteomes" id="UP000184330"/>
    </source>
</evidence>
<reference evidence="2 3" key="1">
    <citation type="submission" date="2016-03" db="EMBL/GenBank/DDBJ databases">
        <authorList>
            <person name="Ploux O."/>
        </authorList>
    </citation>
    <scope>NUCLEOTIDE SEQUENCE [LARGE SCALE GENOMIC DNA]</scope>
    <source>
        <strain evidence="2 3">UAMH 11012</strain>
    </source>
</reference>
<proteinExistence type="predicted"/>
<accession>A0A1L7WPG4</accession>